<protein>
    <submittedName>
        <fullName evidence="1">Uncharacterized protein LOC105125661 isoform X1</fullName>
    </submittedName>
</protein>
<organism evidence="1">
    <name type="scientific">Rhizophora mucronata</name>
    <name type="common">Asiatic mangrove</name>
    <dbReference type="NCBI Taxonomy" id="61149"/>
    <lineage>
        <taxon>Eukaryota</taxon>
        <taxon>Viridiplantae</taxon>
        <taxon>Streptophyta</taxon>
        <taxon>Embryophyta</taxon>
        <taxon>Tracheophyta</taxon>
        <taxon>Spermatophyta</taxon>
        <taxon>Magnoliopsida</taxon>
        <taxon>eudicotyledons</taxon>
        <taxon>Gunneridae</taxon>
        <taxon>Pentapetalae</taxon>
        <taxon>rosids</taxon>
        <taxon>fabids</taxon>
        <taxon>Malpighiales</taxon>
        <taxon>Rhizophoraceae</taxon>
        <taxon>Rhizophora</taxon>
    </lineage>
</organism>
<dbReference type="EMBL" id="GGEC01049764">
    <property type="protein sequence ID" value="MBX30248.1"/>
    <property type="molecule type" value="Transcribed_RNA"/>
</dbReference>
<sequence>MLVFQLHSPLMVVVMNIQLNIQVLPPLTRLLRMWRLQWHLCQCLVALAFPVFLGDQACEFAIHVHTSLCLKQRRVHLSLICSIMVLIHSLFLIKSSLRLLHLWQLQLLQSYLAL</sequence>
<dbReference type="AlphaFoldDB" id="A0A2P2MJ33"/>
<proteinExistence type="predicted"/>
<reference evidence="1" key="1">
    <citation type="submission" date="2018-02" db="EMBL/GenBank/DDBJ databases">
        <title>Rhizophora mucronata_Transcriptome.</title>
        <authorList>
            <person name="Meera S.P."/>
            <person name="Sreeshan A."/>
            <person name="Augustine A."/>
        </authorList>
    </citation>
    <scope>NUCLEOTIDE SEQUENCE</scope>
    <source>
        <tissue evidence="1">Leaf</tissue>
    </source>
</reference>
<name>A0A2P2MJ33_RHIMU</name>
<evidence type="ECO:0000313" key="1">
    <source>
        <dbReference type="EMBL" id="MBX30248.1"/>
    </source>
</evidence>
<accession>A0A2P2MJ33</accession>